<dbReference type="STRING" id="568816.Acin_1239"/>
<accession>G4Q8N1</accession>
<dbReference type="PATRIC" id="fig|568816.4.peg.1195"/>
<name>G4Q8N1_ACIIR</name>
<dbReference type="GeneID" id="92878523"/>
<dbReference type="Proteomes" id="UP000007093">
    <property type="component" value="Chromosome"/>
</dbReference>
<evidence type="ECO:0000313" key="2">
    <source>
        <dbReference type="EMBL" id="AEQ22464.1"/>
    </source>
</evidence>
<proteinExistence type="predicted"/>
<protein>
    <recommendedName>
        <fullName evidence="4">Phage head morphogenesis domain-containing protein</fullName>
    </recommendedName>
</protein>
<dbReference type="HOGENOM" id="CLU_550572_0_0_9"/>
<evidence type="ECO:0008006" key="4">
    <source>
        <dbReference type="Google" id="ProtNLM"/>
    </source>
</evidence>
<dbReference type="EMBL" id="CP003058">
    <property type="protein sequence ID" value="AEQ22464.1"/>
    <property type="molecule type" value="Genomic_DNA"/>
</dbReference>
<feature type="region of interest" description="Disordered" evidence="1">
    <location>
        <begin position="439"/>
        <end position="463"/>
    </location>
</feature>
<dbReference type="AlphaFoldDB" id="G4Q8N1"/>
<dbReference type="InParanoid" id="G4Q8N1"/>
<reference evidence="2 3" key="1">
    <citation type="journal article" date="2011" name="J. Bacteriol.">
        <title>Complete genome sequence of Acidaminococcus intestini RYC-MR95, a Gram-negative bacterium from the phylum Firmicutes.</title>
        <authorList>
            <person name="D'Auria G."/>
            <person name="Galan J.C."/>
            <person name="Rodriguez-Alcayna M."/>
            <person name="Moya A."/>
            <person name="Baquero F."/>
            <person name="Latorre A."/>
        </authorList>
    </citation>
    <scope>NUCLEOTIDE SEQUENCE [LARGE SCALE GENOMIC DNA]</scope>
    <source>
        <strain evidence="2 3">RyC-MR95</strain>
    </source>
</reference>
<keyword evidence="3" id="KW-1185">Reference proteome</keyword>
<organism evidence="2 3">
    <name type="scientific">Acidaminococcus intestini (strain RyC-MR95)</name>
    <dbReference type="NCBI Taxonomy" id="568816"/>
    <lineage>
        <taxon>Bacteria</taxon>
        <taxon>Bacillati</taxon>
        <taxon>Bacillota</taxon>
        <taxon>Negativicutes</taxon>
        <taxon>Acidaminococcales</taxon>
        <taxon>Acidaminococcaceae</taxon>
        <taxon>Acidaminococcus</taxon>
    </lineage>
</organism>
<dbReference type="eggNOG" id="ENOG502Z8I5">
    <property type="taxonomic scope" value="Bacteria"/>
</dbReference>
<dbReference type="RefSeq" id="WP_009014666.1">
    <property type="nucleotide sequence ID" value="NC_016077.1"/>
</dbReference>
<evidence type="ECO:0000313" key="3">
    <source>
        <dbReference type="Proteomes" id="UP000007093"/>
    </source>
</evidence>
<feature type="compositionally biased region" description="Basic and acidic residues" evidence="1">
    <location>
        <begin position="445"/>
        <end position="463"/>
    </location>
</feature>
<sequence length="495" mass="56793">MDDELQRQLEAFSKRYGTQGYLMKARIEILMKQGISPEDAVRQVFREFGVEDWLQVNVAKVIVGTAQDALGKEAASTLSTAAILEALSNPWDGSGLTLSEKIHGASNVMLNDVISTLREQIRRNKTVKDTAQALYDGYKSGHVVREQELPQYLDELTRWTRRSRENLSQEELKDLQRSIRKVRYQADDLVDDRSTYNHFRTSLRELMDKLEHGSEKAAQRALQSAIQEKSRYVAERIARTEGARARYDAFMARNGEDEDVVAYKWKLGSRHPAEDICDMYANADLYGLGKGIFPKDKVVPQPAHPHCLCHYAPVYWGEIDEKKRSDNVEGRGNAWLKRQPLHIRQAILGVKGEQEWRVSRAGWMEKARNISPVFEKKESRLFDLILQLHGNRQKNKTNAAGHDIIKVEKATLIFKPNSITETVGRHGGINRNYYGETARQSKQISNHDHGNRKEHPFGEKGEHAHDYVYDENGKLIYRTKRPLTKSERKENADIL</sequence>
<gene>
    <name evidence="2" type="ordered locus">Acin_1239</name>
</gene>
<dbReference type="KEGG" id="ain:Acin_1239"/>
<evidence type="ECO:0000256" key="1">
    <source>
        <dbReference type="SAM" id="MobiDB-lite"/>
    </source>
</evidence>